<proteinExistence type="predicted"/>
<evidence type="ECO:0000313" key="1">
    <source>
        <dbReference type="EMBL" id="TYI09218.1"/>
    </source>
</evidence>
<dbReference type="EMBL" id="CM017618">
    <property type="protein sequence ID" value="TYI09218.1"/>
    <property type="molecule type" value="Genomic_DNA"/>
</dbReference>
<sequence length="72" mass="8766">METLWMQPQQVMSFPSSYRFFNNKMGVLIFCFRSKIKTDILKENFFAVYISDYRSCNRFVLIYELTFLDYCS</sequence>
<evidence type="ECO:0000313" key="2">
    <source>
        <dbReference type="Proteomes" id="UP000322667"/>
    </source>
</evidence>
<keyword evidence="2" id="KW-1185">Reference proteome</keyword>
<protein>
    <submittedName>
        <fullName evidence="1">Uncharacterized protein</fullName>
    </submittedName>
</protein>
<name>A0A5D2NYR3_GOSTO</name>
<dbReference type="Proteomes" id="UP000322667">
    <property type="component" value="Chromosome A09"/>
</dbReference>
<reference evidence="1 2" key="1">
    <citation type="submission" date="2019-07" db="EMBL/GenBank/DDBJ databases">
        <title>WGS assembly of Gossypium tomentosum.</title>
        <authorList>
            <person name="Chen Z.J."/>
            <person name="Sreedasyam A."/>
            <person name="Ando A."/>
            <person name="Song Q."/>
            <person name="De L."/>
            <person name="Hulse-Kemp A."/>
            <person name="Ding M."/>
            <person name="Ye W."/>
            <person name="Kirkbride R."/>
            <person name="Jenkins J."/>
            <person name="Plott C."/>
            <person name="Lovell J."/>
            <person name="Lin Y.-M."/>
            <person name="Vaughn R."/>
            <person name="Liu B."/>
            <person name="Li W."/>
            <person name="Simpson S."/>
            <person name="Scheffler B."/>
            <person name="Saski C."/>
            <person name="Grover C."/>
            <person name="Hu G."/>
            <person name="Conover J."/>
            <person name="Carlson J."/>
            <person name="Shu S."/>
            <person name="Boston L."/>
            <person name="Williams M."/>
            <person name="Peterson D."/>
            <person name="Mcgee K."/>
            <person name="Jones D."/>
            <person name="Wendel J."/>
            <person name="Stelly D."/>
            <person name="Grimwood J."/>
            <person name="Schmutz J."/>
        </authorList>
    </citation>
    <scope>NUCLEOTIDE SEQUENCE [LARGE SCALE GENOMIC DNA]</scope>
    <source>
        <strain evidence="1">7179.01</strain>
    </source>
</reference>
<accession>A0A5D2NYR3</accession>
<gene>
    <name evidence="1" type="ORF">ES332_A09G055800v1</name>
</gene>
<organism evidence="1 2">
    <name type="scientific">Gossypium tomentosum</name>
    <name type="common">Hawaiian cotton</name>
    <name type="synonym">Gossypium sandvicense</name>
    <dbReference type="NCBI Taxonomy" id="34277"/>
    <lineage>
        <taxon>Eukaryota</taxon>
        <taxon>Viridiplantae</taxon>
        <taxon>Streptophyta</taxon>
        <taxon>Embryophyta</taxon>
        <taxon>Tracheophyta</taxon>
        <taxon>Spermatophyta</taxon>
        <taxon>Magnoliopsida</taxon>
        <taxon>eudicotyledons</taxon>
        <taxon>Gunneridae</taxon>
        <taxon>Pentapetalae</taxon>
        <taxon>rosids</taxon>
        <taxon>malvids</taxon>
        <taxon>Malvales</taxon>
        <taxon>Malvaceae</taxon>
        <taxon>Malvoideae</taxon>
        <taxon>Gossypium</taxon>
    </lineage>
</organism>
<dbReference type="AlphaFoldDB" id="A0A5D2NYR3"/>